<accession>A0A1F6T3T6</accession>
<comment type="caution">
    <text evidence="6">The sequence shown here is derived from an EMBL/GenBank/DDBJ whole genome shotgun (WGS) entry which is preliminary data.</text>
</comment>
<evidence type="ECO:0000259" key="5">
    <source>
        <dbReference type="SMART" id="SM00478"/>
    </source>
</evidence>
<dbReference type="SMART" id="SM00478">
    <property type="entry name" value="ENDO3c"/>
    <property type="match status" value="1"/>
</dbReference>
<keyword evidence="6" id="KW-0378">Hydrolase</keyword>
<gene>
    <name evidence="6" type="ORF">A2V91_03375</name>
</gene>
<name>A0A1F6T3T6_9PROT</name>
<dbReference type="PANTHER" id="PTHR10359">
    <property type="entry name" value="A/G-SPECIFIC ADENINE GLYCOSYLASE/ENDONUCLEASE III"/>
    <property type="match status" value="1"/>
</dbReference>
<dbReference type="AlphaFoldDB" id="A0A1F6T3T6"/>
<keyword evidence="6" id="KW-0255">Endonuclease</keyword>
<dbReference type="PIRSF" id="PIRSF001435">
    <property type="entry name" value="Nth"/>
    <property type="match status" value="1"/>
</dbReference>
<evidence type="ECO:0000256" key="1">
    <source>
        <dbReference type="ARBA" id="ARBA00022485"/>
    </source>
</evidence>
<dbReference type="Pfam" id="PF00730">
    <property type="entry name" value="HhH-GPD"/>
    <property type="match status" value="1"/>
</dbReference>
<dbReference type="CDD" id="cd00056">
    <property type="entry name" value="ENDO3c"/>
    <property type="match status" value="1"/>
</dbReference>
<dbReference type="PANTHER" id="PTHR10359:SF19">
    <property type="entry name" value="DNA REPAIR GLYCOSYLASE MJ1434-RELATED"/>
    <property type="match status" value="1"/>
</dbReference>
<evidence type="ECO:0000256" key="3">
    <source>
        <dbReference type="ARBA" id="ARBA00023004"/>
    </source>
</evidence>
<dbReference type="GO" id="GO:0006284">
    <property type="term" value="P:base-excision repair"/>
    <property type="evidence" value="ECO:0007669"/>
    <property type="project" value="InterPro"/>
</dbReference>
<dbReference type="GO" id="GO:0051539">
    <property type="term" value="F:4 iron, 4 sulfur cluster binding"/>
    <property type="evidence" value="ECO:0007669"/>
    <property type="project" value="UniProtKB-KW"/>
</dbReference>
<sequence length="216" mass="24452">MKPRTTIPQAYRRLHAAHGPQHWWPGDSAFEIMVGAVLTQNTAWTNVEKAIANLKRERALTPEAIVKAPHRRLAAWLKPSGYFNIKAKRLKAMCRWLVKQGGVRKLARLNTHDLRAALIAVYGIGPETADDIVLYAFHRPVFVIDAYTRRIFSRLGLVKGDEGYETLRHLFENALKPNVSLFNEYHALIVKHGKDICRQRPRCPACCLRPVCPAGG</sequence>
<evidence type="ECO:0000313" key="6">
    <source>
        <dbReference type="EMBL" id="OGI39807.1"/>
    </source>
</evidence>
<dbReference type="EMBL" id="MFSR01000038">
    <property type="protein sequence ID" value="OGI39807.1"/>
    <property type="molecule type" value="Genomic_DNA"/>
</dbReference>
<keyword evidence="3" id="KW-0408">Iron</keyword>
<keyword evidence="1" id="KW-0004">4Fe-4S</keyword>
<dbReference type="Gene3D" id="1.10.340.30">
    <property type="entry name" value="Hypothetical protein, domain 2"/>
    <property type="match status" value="1"/>
</dbReference>
<dbReference type="InterPro" id="IPR023170">
    <property type="entry name" value="HhH_base_excis_C"/>
</dbReference>
<reference evidence="6 7" key="1">
    <citation type="journal article" date="2016" name="Nat. Commun.">
        <title>Thousands of microbial genomes shed light on interconnected biogeochemical processes in an aquifer system.</title>
        <authorList>
            <person name="Anantharaman K."/>
            <person name="Brown C.T."/>
            <person name="Hug L.A."/>
            <person name="Sharon I."/>
            <person name="Castelle C.J."/>
            <person name="Probst A.J."/>
            <person name="Thomas B.C."/>
            <person name="Singh A."/>
            <person name="Wilkins M.J."/>
            <person name="Karaoz U."/>
            <person name="Brodie E.L."/>
            <person name="Williams K.H."/>
            <person name="Hubbard S.S."/>
            <person name="Banfield J.F."/>
        </authorList>
    </citation>
    <scope>NUCLEOTIDE SEQUENCE [LARGE SCALE GENOMIC DNA]</scope>
</reference>
<evidence type="ECO:0000313" key="7">
    <source>
        <dbReference type="Proteomes" id="UP000179334"/>
    </source>
</evidence>
<dbReference type="GO" id="GO:0004519">
    <property type="term" value="F:endonuclease activity"/>
    <property type="evidence" value="ECO:0007669"/>
    <property type="project" value="UniProtKB-KW"/>
</dbReference>
<keyword evidence="4" id="KW-0411">Iron-sulfur</keyword>
<dbReference type="SUPFAM" id="SSF48150">
    <property type="entry name" value="DNA-glycosylase"/>
    <property type="match status" value="1"/>
</dbReference>
<dbReference type="Proteomes" id="UP000179334">
    <property type="component" value="Unassembled WGS sequence"/>
</dbReference>
<evidence type="ECO:0000256" key="2">
    <source>
        <dbReference type="ARBA" id="ARBA00022723"/>
    </source>
</evidence>
<dbReference type="InterPro" id="IPR011257">
    <property type="entry name" value="DNA_glycosylase"/>
</dbReference>
<dbReference type="Gene3D" id="1.10.1670.10">
    <property type="entry name" value="Helix-hairpin-Helix base-excision DNA repair enzymes (C-terminal)"/>
    <property type="match status" value="1"/>
</dbReference>
<keyword evidence="2" id="KW-0479">Metal-binding</keyword>
<feature type="domain" description="HhH-GPD" evidence="5">
    <location>
        <begin position="38"/>
        <end position="195"/>
    </location>
</feature>
<keyword evidence="6" id="KW-0540">Nuclease</keyword>
<organism evidence="6 7">
    <name type="scientific">Candidatus Muproteobacteria bacterium RBG_16_64_10</name>
    <dbReference type="NCBI Taxonomy" id="1817757"/>
    <lineage>
        <taxon>Bacteria</taxon>
        <taxon>Pseudomonadati</taxon>
        <taxon>Pseudomonadota</taxon>
        <taxon>Candidatus Muproteobacteria</taxon>
    </lineage>
</organism>
<dbReference type="InterPro" id="IPR003265">
    <property type="entry name" value="HhH-GPD_domain"/>
</dbReference>
<protein>
    <submittedName>
        <fullName evidence="6">Endonuclease</fullName>
    </submittedName>
</protein>
<evidence type="ECO:0000256" key="4">
    <source>
        <dbReference type="ARBA" id="ARBA00023014"/>
    </source>
</evidence>
<proteinExistence type="predicted"/>
<dbReference type="GO" id="GO:0046872">
    <property type="term" value="F:metal ion binding"/>
    <property type="evidence" value="ECO:0007669"/>
    <property type="project" value="UniProtKB-KW"/>
</dbReference>